<dbReference type="InterPro" id="IPR013320">
    <property type="entry name" value="ConA-like_dom_sf"/>
</dbReference>
<feature type="active site" description="Proton acceptor" evidence="4">
    <location>
        <position position="15"/>
    </location>
</feature>
<evidence type="ECO:0000256" key="1">
    <source>
        <dbReference type="ARBA" id="ARBA00009865"/>
    </source>
</evidence>
<sequence length="531" mass="60361">MKTIQNPILKGFNPDPSIIRVGEDYYIATSTFEWFPGVQIHHSKDLVNWELIGHPLNRKSQLDMLGVPDSCGVWAPCLTYDNGTFYLVYSNVKSFDGVWKDTPNYLVTTDDIRGEWSEPIYLSSSGFDGSLFHDEDGRKWFTSMIVDHRKGKFFGGIIIQEYDNVQQKLIGKSAHIFEGSELGITEGPHIYQKNGYYYLLTAEGGTEYGHAISLARSESLMGPYEIHPENPVISARNHSSHPLQRAGHGDIVETPNGDWYCVFLVGRPLTNIGRCILGRETAIEKVEWREDGWLYASSGSALPRVELESPSPEVDYKPSTLFFEDFESDSLNIHFQSLRIPVSEDWLSLSEREGFLRLYGRQSLTSKHHQSLIARRVQAFHSVTTVALEFSPESFQQMAGLVCYYNTSHYYYLHLSGDENGQSVLNIIACNKYGTSEPMDKPIQLGDQSRVYLRADFNRDKLQFFYSVDNNEWQKAGEVLDGSILSDDYVRDGLGDIYRPAFTGSFVGVCCQDLTGQNKHADFDWFTYEEL</sequence>
<evidence type="ECO:0000256" key="6">
    <source>
        <dbReference type="RuleBase" id="RU361187"/>
    </source>
</evidence>
<dbReference type="InterPro" id="IPR041542">
    <property type="entry name" value="GH43_C2"/>
</dbReference>
<dbReference type="Pfam" id="PF04616">
    <property type="entry name" value="Glyco_hydro_43"/>
    <property type="match status" value="1"/>
</dbReference>
<organism evidence="8 9">
    <name type="scientific">Sediminitomix flava</name>
    <dbReference type="NCBI Taxonomy" id="379075"/>
    <lineage>
        <taxon>Bacteria</taxon>
        <taxon>Pseudomonadati</taxon>
        <taxon>Bacteroidota</taxon>
        <taxon>Cytophagia</taxon>
        <taxon>Cytophagales</taxon>
        <taxon>Flammeovirgaceae</taxon>
        <taxon>Sediminitomix</taxon>
    </lineage>
</organism>
<evidence type="ECO:0000256" key="4">
    <source>
        <dbReference type="PIRSR" id="PIRSR606710-1"/>
    </source>
</evidence>
<evidence type="ECO:0000256" key="2">
    <source>
        <dbReference type="ARBA" id="ARBA00022801"/>
    </source>
</evidence>
<proteinExistence type="inferred from homology"/>
<evidence type="ECO:0000259" key="7">
    <source>
        <dbReference type="Pfam" id="PF17851"/>
    </source>
</evidence>
<dbReference type="PANTHER" id="PTHR42812:SF12">
    <property type="entry name" value="BETA-XYLOSIDASE-RELATED"/>
    <property type="match status" value="1"/>
</dbReference>
<evidence type="ECO:0000256" key="5">
    <source>
        <dbReference type="PIRSR" id="PIRSR606710-2"/>
    </source>
</evidence>
<dbReference type="InterPro" id="IPR006710">
    <property type="entry name" value="Glyco_hydro_43"/>
</dbReference>
<evidence type="ECO:0000313" key="9">
    <source>
        <dbReference type="Proteomes" id="UP000245535"/>
    </source>
</evidence>
<dbReference type="EMBL" id="QGDO01000003">
    <property type="protein sequence ID" value="PWJ41916.1"/>
    <property type="molecule type" value="Genomic_DNA"/>
</dbReference>
<feature type="site" description="Important for catalytic activity, responsible for pKa modulation of the active site Glu and correct orientation of both the proton donor and substrate" evidence="5">
    <location>
        <position position="128"/>
    </location>
</feature>
<evidence type="ECO:0000256" key="3">
    <source>
        <dbReference type="ARBA" id="ARBA00023295"/>
    </source>
</evidence>
<reference evidence="8 9" key="1">
    <citation type="submission" date="2018-03" db="EMBL/GenBank/DDBJ databases">
        <title>Genomic Encyclopedia of Archaeal and Bacterial Type Strains, Phase II (KMG-II): from individual species to whole genera.</title>
        <authorList>
            <person name="Goeker M."/>
        </authorList>
    </citation>
    <scope>NUCLEOTIDE SEQUENCE [LARGE SCALE GENOMIC DNA]</scope>
    <source>
        <strain evidence="8 9">DSM 28229</strain>
    </source>
</reference>
<dbReference type="RefSeq" id="WP_109618372.1">
    <property type="nucleotide sequence ID" value="NZ_QGDO01000003.1"/>
</dbReference>
<dbReference type="PANTHER" id="PTHR42812">
    <property type="entry name" value="BETA-XYLOSIDASE"/>
    <property type="match status" value="1"/>
</dbReference>
<dbReference type="Gene3D" id="2.115.10.20">
    <property type="entry name" value="Glycosyl hydrolase domain, family 43"/>
    <property type="match status" value="1"/>
</dbReference>
<comment type="caution">
    <text evidence="8">The sequence shown here is derived from an EMBL/GenBank/DDBJ whole genome shotgun (WGS) entry which is preliminary data.</text>
</comment>
<dbReference type="GO" id="GO:0005975">
    <property type="term" value="P:carbohydrate metabolic process"/>
    <property type="evidence" value="ECO:0007669"/>
    <property type="project" value="InterPro"/>
</dbReference>
<dbReference type="CDD" id="cd09000">
    <property type="entry name" value="GH43_SXA-like"/>
    <property type="match status" value="1"/>
</dbReference>
<name>A0A315Z8K9_SEDFL</name>
<dbReference type="AlphaFoldDB" id="A0A315Z8K9"/>
<feature type="active site" description="Proton donor" evidence="4">
    <location>
        <position position="186"/>
    </location>
</feature>
<gene>
    <name evidence="8" type="ORF">BC781_103166</name>
</gene>
<dbReference type="GO" id="GO:0004553">
    <property type="term" value="F:hydrolase activity, hydrolyzing O-glycosyl compounds"/>
    <property type="evidence" value="ECO:0007669"/>
    <property type="project" value="InterPro"/>
</dbReference>
<accession>A0A315Z8K9</accession>
<dbReference type="SUPFAM" id="SSF75005">
    <property type="entry name" value="Arabinanase/levansucrase/invertase"/>
    <property type="match status" value="1"/>
</dbReference>
<keyword evidence="2 6" id="KW-0378">Hydrolase</keyword>
<dbReference type="SUPFAM" id="SSF49899">
    <property type="entry name" value="Concanavalin A-like lectins/glucanases"/>
    <property type="match status" value="1"/>
</dbReference>
<dbReference type="InterPro" id="IPR051795">
    <property type="entry name" value="Glycosyl_Hydrlase_43"/>
</dbReference>
<dbReference type="Gene3D" id="2.60.120.200">
    <property type="match status" value="1"/>
</dbReference>
<evidence type="ECO:0000313" key="8">
    <source>
        <dbReference type="EMBL" id="PWJ41916.1"/>
    </source>
</evidence>
<dbReference type="InterPro" id="IPR023296">
    <property type="entry name" value="Glyco_hydro_beta-prop_sf"/>
</dbReference>
<protein>
    <submittedName>
        <fullName evidence="8">Xylan 1,4-beta-xylosidase</fullName>
    </submittedName>
</protein>
<keyword evidence="3 6" id="KW-0326">Glycosidase</keyword>
<dbReference type="OrthoDB" id="9801455at2"/>
<dbReference type="Proteomes" id="UP000245535">
    <property type="component" value="Unassembled WGS sequence"/>
</dbReference>
<comment type="similarity">
    <text evidence="1 6">Belongs to the glycosyl hydrolase 43 family.</text>
</comment>
<dbReference type="Pfam" id="PF17851">
    <property type="entry name" value="GH43_C2"/>
    <property type="match status" value="1"/>
</dbReference>
<feature type="domain" description="Beta-xylosidase C-terminal Concanavalin A-like" evidence="7">
    <location>
        <begin position="324"/>
        <end position="529"/>
    </location>
</feature>
<keyword evidence="9" id="KW-1185">Reference proteome</keyword>